<evidence type="ECO:0000313" key="8">
    <source>
        <dbReference type="EMBL" id="KAK0183011.1"/>
    </source>
</evidence>
<proteinExistence type="inferred from homology"/>
<dbReference type="GO" id="GO:0016567">
    <property type="term" value="P:protein ubiquitination"/>
    <property type="evidence" value="ECO:0007669"/>
    <property type="project" value="InterPro"/>
</dbReference>
<evidence type="ECO:0000256" key="1">
    <source>
        <dbReference type="ARBA" id="ARBA00004141"/>
    </source>
</evidence>
<comment type="similarity">
    <text evidence="2">Belongs to the TMEM129 family.</text>
</comment>
<feature type="signal peptide" evidence="7">
    <location>
        <begin position="1"/>
        <end position="15"/>
    </location>
</feature>
<evidence type="ECO:0000256" key="3">
    <source>
        <dbReference type="ARBA" id="ARBA00022692"/>
    </source>
</evidence>
<evidence type="ECO:0000256" key="7">
    <source>
        <dbReference type="SAM" id="SignalP"/>
    </source>
</evidence>
<dbReference type="PANTHER" id="PTHR31322:SF2">
    <property type="entry name" value="E3 UBIQUITIN-PROTEIN LIGASE TM129"/>
    <property type="match status" value="1"/>
</dbReference>
<keyword evidence="3 6" id="KW-0812">Transmembrane</keyword>
<keyword evidence="7" id="KW-0732">Signal</keyword>
<accession>A0AA39L321</accession>
<evidence type="ECO:0000256" key="5">
    <source>
        <dbReference type="ARBA" id="ARBA00023136"/>
    </source>
</evidence>
<evidence type="ECO:0000313" key="9">
    <source>
        <dbReference type="Proteomes" id="UP001168972"/>
    </source>
</evidence>
<feature type="chain" id="PRO_5041266193" evidence="7">
    <location>
        <begin position="16"/>
        <end position="381"/>
    </location>
</feature>
<sequence length="381" mass="43234">MSNLFAFTTFYGLFAACVFYPPKEFVSMGFTISELFSLWLGQELDSFIQYHIKRSIVTLMVHSLLPFGYVVGLAVRGHIDAVQILFGSENPLWLTLCICTLIGPIYTLYKILTWSKNNWSKHPIAKNLSIYCTGDENRTWADIASNINREFMSISKLQIATNTTTKVVVTDNWIMQVSPYKLDIAYQANSSLVGYKVDIYQSTTTFNIGTVYAKYRVCTRQPGGRNFTIRLNFNDMENFTGKILMPITTVPSLAFPKTMKELCMDGIKQVIADNPVYISHEELEKCAVCINATSNIKLIKRCPDISIRDDMPPCKICNCPPRSCIDCLVKWFIAKSVTGEVDQDESFFQRKSSCPQCRSTFCLLDISYVKYEPIEPTANKS</sequence>
<keyword evidence="5 6" id="KW-0472">Membrane</keyword>
<dbReference type="PANTHER" id="PTHR31322">
    <property type="entry name" value="E3 UBIQUITIN-PROTEIN LIGASE TM129"/>
    <property type="match status" value="1"/>
</dbReference>
<name>A0AA39L321_MICHY</name>
<evidence type="ECO:0000256" key="4">
    <source>
        <dbReference type="ARBA" id="ARBA00022989"/>
    </source>
</evidence>
<feature type="transmembrane region" description="Helical" evidence="6">
    <location>
        <begin position="56"/>
        <end position="79"/>
    </location>
</feature>
<comment type="caution">
    <text evidence="8">The sequence shown here is derived from an EMBL/GenBank/DDBJ whole genome shotgun (WGS) entry which is preliminary data.</text>
</comment>
<feature type="transmembrane region" description="Helical" evidence="6">
    <location>
        <begin position="91"/>
        <end position="112"/>
    </location>
</feature>
<reference evidence="8" key="2">
    <citation type="submission" date="2023-03" db="EMBL/GenBank/DDBJ databases">
        <authorList>
            <person name="Inwood S.N."/>
            <person name="Skelly J.G."/>
            <person name="Guhlin J."/>
            <person name="Harrop T.W.R."/>
            <person name="Goldson S.G."/>
            <person name="Dearden P.K."/>
        </authorList>
    </citation>
    <scope>NUCLEOTIDE SEQUENCE</scope>
    <source>
        <strain evidence="8">Lincoln</strain>
        <tissue evidence="8">Whole body</tissue>
    </source>
</reference>
<protein>
    <submittedName>
        <fullName evidence="8">Uncharacterized protein</fullName>
    </submittedName>
</protein>
<dbReference type="EMBL" id="JAQQBR010000001">
    <property type="protein sequence ID" value="KAK0183011.1"/>
    <property type="molecule type" value="Genomic_DNA"/>
</dbReference>
<keyword evidence="9" id="KW-1185">Reference proteome</keyword>
<comment type="subcellular location">
    <subcellularLocation>
        <location evidence="1">Membrane</location>
        <topology evidence="1">Multi-pass membrane protein</topology>
    </subcellularLocation>
</comment>
<organism evidence="8 9">
    <name type="scientific">Microctonus hyperodae</name>
    <name type="common">Parasitoid wasp</name>
    <dbReference type="NCBI Taxonomy" id="165561"/>
    <lineage>
        <taxon>Eukaryota</taxon>
        <taxon>Metazoa</taxon>
        <taxon>Ecdysozoa</taxon>
        <taxon>Arthropoda</taxon>
        <taxon>Hexapoda</taxon>
        <taxon>Insecta</taxon>
        <taxon>Pterygota</taxon>
        <taxon>Neoptera</taxon>
        <taxon>Endopterygota</taxon>
        <taxon>Hymenoptera</taxon>
        <taxon>Apocrita</taxon>
        <taxon>Ichneumonoidea</taxon>
        <taxon>Braconidae</taxon>
        <taxon>Euphorinae</taxon>
        <taxon>Microctonus</taxon>
    </lineage>
</organism>
<evidence type="ECO:0000256" key="2">
    <source>
        <dbReference type="ARBA" id="ARBA00007332"/>
    </source>
</evidence>
<dbReference type="AlphaFoldDB" id="A0AA39L321"/>
<keyword evidence="4 6" id="KW-1133">Transmembrane helix</keyword>
<dbReference type="GO" id="GO:0016020">
    <property type="term" value="C:membrane"/>
    <property type="evidence" value="ECO:0007669"/>
    <property type="project" value="UniProtKB-SubCell"/>
</dbReference>
<gene>
    <name evidence="8" type="ORF">PV327_001090</name>
</gene>
<dbReference type="InterPro" id="IPR018801">
    <property type="entry name" value="TM129"/>
</dbReference>
<dbReference type="Pfam" id="PF10272">
    <property type="entry name" value="Tmpp129"/>
    <property type="match status" value="1"/>
</dbReference>
<dbReference type="GO" id="GO:0005783">
    <property type="term" value="C:endoplasmic reticulum"/>
    <property type="evidence" value="ECO:0007669"/>
    <property type="project" value="TreeGrafter"/>
</dbReference>
<evidence type="ECO:0000256" key="6">
    <source>
        <dbReference type="SAM" id="Phobius"/>
    </source>
</evidence>
<dbReference type="GO" id="GO:0061630">
    <property type="term" value="F:ubiquitin protein ligase activity"/>
    <property type="evidence" value="ECO:0007669"/>
    <property type="project" value="InterPro"/>
</dbReference>
<reference evidence="8" key="1">
    <citation type="journal article" date="2023" name="bioRxiv">
        <title>Scaffold-level genome assemblies of two parasitoid biocontrol wasps reveal the parthenogenesis mechanism and an associated novel virus.</title>
        <authorList>
            <person name="Inwood S."/>
            <person name="Skelly J."/>
            <person name="Guhlin J."/>
            <person name="Harrop T."/>
            <person name="Goldson S."/>
            <person name="Dearden P."/>
        </authorList>
    </citation>
    <scope>NUCLEOTIDE SEQUENCE</scope>
    <source>
        <strain evidence="8">Lincoln</strain>
        <tissue evidence="8">Whole body</tissue>
    </source>
</reference>
<dbReference type="Proteomes" id="UP001168972">
    <property type="component" value="Unassembled WGS sequence"/>
</dbReference>